<evidence type="ECO:0000256" key="1">
    <source>
        <dbReference type="SAM" id="MobiDB-lite"/>
    </source>
</evidence>
<evidence type="ECO:0000313" key="3">
    <source>
        <dbReference type="EMBL" id="EFW93748.1"/>
    </source>
</evidence>
<dbReference type="Proteomes" id="UP000184203">
    <property type="component" value="Unassembled WGS sequence"/>
</dbReference>
<dbReference type="RefSeq" id="WP_007976288.1">
    <property type="nucleotide sequence ID" value="NZ_AEMG01000002.1"/>
</dbReference>
<evidence type="ECO:0000313" key="5">
    <source>
        <dbReference type="Proteomes" id="UP000003751"/>
    </source>
</evidence>
<feature type="domain" description="DUF7344" evidence="2">
    <location>
        <begin position="35"/>
        <end position="113"/>
    </location>
</feature>
<sequence length="140" mass="15308">MADQTTNDDGGSSRATASPTGPSADVPPLSQDALFDALSSRRSRYILHELRTEDTPVTLETLVDTVAAWETDKSIDLVSDEHRRNVLMSLQHTQLPKLAMAGLVQYDDDRRLVDTGIHSDQADAYLDIAIARDDAVPTSE</sequence>
<name>E7QMV3_HALPU</name>
<evidence type="ECO:0000259" key="2">
    <source>
        <dbReference type="Pfam" id="PF24035"/>
    </source>
</evidence>
<accession>E7QMV3</accession>
<evidence type="ECO:0000313" key="4">
    <source>
        <dbReference type="EMBL" id="SHL49805.1"/>
    </source>
</evidence>
<keyword evidence="6" id="KW-1185">Reference proteome</keyword>
<protein>
    <recommendedName>
        <fullName evidence="2">DUF7344 domain-containing protein</fullName>
    </recommendedName>
</protein>
<reference evidence="4" key="2">
    <citation type="submission" date="2016-11" db="EMBL/GenBank/DDBJ databases">
        <authorList>
            <person name="Jaros S."/>
            <person name="Januszkiewicz K."/>
            <person name="Wedrychowicz H."/>
        </authorList>
    </citation>
    <scope>NUCLEOTIDE SEQUENCE [LARGE SCALE GENOMIC DNA]</scope>
    <source>
        <strain evidence="4">DX253</strain>
    </source>
</reference>
<dbReference type="InterPro" id="IPR055768">
    <property type="entry name" value="DUF7344"/>
</dbReference>
<reference evidence="3 5" key="1">
    <citation type="journal article" date="2014" name="ISME J.">
        <title>Trehalose/2-sulfotrehalose biosynthesis and glycine-betaine uptake are widely spread mechanisms for osmoadaptation in the Halobacteriales.</title>
        <authorList>
            <person name="Youssef N.H."/>
            <person name="Savage-Ashlock K.N."/>
            <person name="McCully A.L."/>
            <person name="Luedtke B."/>
            <person name="Shaw E.I."/>
            <person name="Hoff W.D."/>
            <person name="Elshahed M.S."/>
        </authorList>
    </citation>
    <scope>NUCLEOTIDE SEQUENCE [LARGE SCALE GENOMIC DNA]</scope>
    <source>
        <strain evidence="3 5">DX253</strain>
    </source>
</reference>
<dbReference type="OrthoDB" id="266345at2157"/>
<reference evidence="6" key="3">
    <citation type="submission" date="2016-11" db="EMBL/GenBank/DDBJ databases">
        <authorList>
            <person name="Varghese N."/>
            <person name="Submissions S."/>
        </authorList>
    </citation>
    <scope>NUCLEOTIDE SEQUENCE [LARGE SCALE GENOMIC DNA]</scope>
    <source>
        <strain evidence="6">DX253</strain>
    </source>
</reference>
<dbReference type="AlphaFoldDB" id="E7QMV3"/>
<dbReference type="EMBL" id="FRAN01000007">
    <property type="protein sequence ID" value="SHL49805.1"/>
    <property type="molecule type" value="Genomic_DNA"/>
</dbReference>
<proteinExistence type="predicted"/>
<evidence type="ECO:0000313" key="6">
    <source>
        <dbReference type="Proteomes" id="UP000184203"/>
    </source>
</evidence>
<gene>
    <name evidence="4" type="ORF">SAMN05444342_3971</name>
    <name evidence="3" type="ORF">ZOD2009_01355</name>
</gene>
<dbReference type="Pfam" id="PF24035">
    <property type="entry name" value="DUF7344"/>
    <property type="match status" value="1"/>
</dbReference>
<dbReference type="Proteomes" id="UP000003751">
    <property type="component" value="Unassembled WGS sequence"/>
</dbReference>
<organism evidence="3 5">
    <name type="scientific">Haladaptatus paucihalophilus DX253</name>
    <dbReference type="NCBI Taxonomy" id="797209"/>
    <lineage>
        <taxon>Archaea</taxon>
        <taxon>Methanobacteriati</taxon>
        <taxon>Methanobacteriota</taxon>
        <taxon>Stenosarchaea group</taxon>
        <taxon>Halobacteria</taxon>
        <taxon>Halobacteriales</taxon>
        <taxon>Haladaptataceae</taxon>
        <taxon>Haladaptatus</taxon>
    </lineage>
</organism>
<dbReference type="EMBL" id="AEMG01000002">
    <property type="protein sequence ID" value="EFW93748.1"/>
    <property type="molecule type" value="Genomic_DNA"/>
</dbReference>
<dbReference type="STRING" id="797209.GCA_000376445_01939"/>
<feature type="region of interest" description="Disordered" evidence="1">
    <location>
        <begin position="1"/>
        <end position="30"/>
    </location>
</feature>
<dbReference type="PATRIC" id="fig|797209.4.peg.254"/>
<dbReference type="eggNOG" id="arCOG03828">
    <property type="taxonomic scope" value="Archaea"/>
</dbReference>
<feature type="compositionally biased region" description="Polar residues" evidence="1">
    <location>
        <begin position="1"/>
        <end position="21"/>
    </location>
</feature>